<evidence type="ECO:0000256" key="1">
    <source>
        <dbReference type="SAM" id="SignalP"/>
    </source>
</evidence>
<keyword evidence="1" id="KW-0732">Signal</keyword>
<evidence type="ECO:0000313" key="2">
    <source>
        <dbReference type="EMBL" id="EZF52561.1"/>
    </source>
</evidence>
<dbReference type="Proteomes" id="UP000023758">
    <property type="component" value="Unassembled WGS sequence"/>
</dbReference>
<feature type="chain" id="PRO_5001510649" evidence="1">
    <location>
        <begin position="36"/>
        <end position="118"/>
    </location>
</feature>
<protein>
    <submittedName>
        <fullName evidence="2">Uncharacterized protein</fullName>
    </submittedName>
</protein>
<dbReference type="OrthoDB" id="10563515at2759"/>
<feature type="signal peptide" evidence="1">
    <location>
        <begin position="1"/>
        <end position="35"/>
    </location>
</feature>
<sequence>MLELLQAIELNPRCPSHNIWSLFLLLFHRFLLFLSSPPLFSLPGLPSPSRVLLCWPSPSLTGALPCSVQQPTLLDFASFDDRLCLFPCSVTVLAWRDKTVCILVTLGSFSRLFSLLTP</sequence>
<name>A0A022W352_TRIRU</name>
<organism evidence="2">
    <name type="scientific">Trichophyton rubrum CBS 288.86</name>
    <dbReference type="NCBI Taxonomy" id="1215330"/>
    <lineage>
        <taxon>Eukaryota</taxon>
        <taxon>Fungi</taxon>
        <taxon>Dikarya</taxon>
        <taxon>Ascomycota</taxon>
        <taxon>Pezizomycotina</taxon>
        <taxon>Eurotiomycetes</taxon>
        <taxon>Eurotiomycetidae</taxon>
        <taxon>Onygenales</taxon>
        <taxon>Arthrodermataceae</taxon>
        <taxon>Trichophyton</taxon>
    </lineage>
</organism>
<reference evidence="2" key="1">
    <citation type="submission" date="2014-02" db="EMBL/GenBank/DDBJ databases">
        <title>The Genome Sequence of Trichophyton rubrum (morphotype fischeri) CBS 288.86.</title>
        <authorList>
            <consortium name="The Broad Institute Genomics Platform"/>
            <person name="Cuomo C.A."/>
            <person name="White T.C."/>
            <person name="Graser Y."/>
            <person name="Martinez-Rossi N."/>
            <person name="Heitman J."/>
            <person name="Young S.K."/>
            <person name="Zeng Q."/>
            <person name="Gargeya S."/>
            <person name="Abouelleil A."/>
            <person name="Alvarado L."/>
            <person name="Chapman S.B."/>
            <person name="Gainer-Dewar J."/>
            <person name="Goldberg J."/>
            <person name="Griggs A."/>
            <person name="Gujja S."/>
            <person name="Hansen M."/>
            <person name="Howarth C."/>
            <person name="Imamovic A."/>
            <person name="Larimer J."/>
            <person name="Martinez D."/>
            <person name="Murphy C."/>
            <person name="Pearson M.D."/>
            <person name="Persinoti G."/>
            <person name="Poon T."/>
            <person name="Priest M."/>
            <person name="Roberts A.D."/>
            <person name="Saif S."/>
            <person name="Shea T.D."/>
            <person name="Sykes S.N."/>
            <person name="Wortman J."/>
            <person name="Nusbaum C."/>
            <person name="Birren B."/>
        </authorList>
    </citation>
    <scope>NUCLEOTIDE SEQUENCE [LARGE SCALE GENOMIC DNA]</scope>
    <source>
        <strain evidence="2">CBS 288.86</strain>
    </source>
</reference>
<dbReference type="HOGENOM" id="CLU_2074820_0_0_1"/>
<gene>
    <name evidence="2" type="ORF">H103_04364</name>
</gene>
<accession>A0A022W352</accession>
<proteinExistence type="predicted"/>
<dbReference type="AlphaFoldDB" id="A0A022W352"/>
<dbReference type="EMBL" id="KK207846">
    <property type="protein sequence ID" value="EZF52561.1"/>
    <property type="molecule type" value="Genomic_DNA"/>
</dbReference>